<dbReference type="EMBL" id="JAPWDV010000001">
    <property type="protein sequence ID" value="KAJ6224766.1"/>
    <property type="molecule type" value="Genomic_DNA"/>
</dbReference>
<gene>
    <name evidence="12" type="ORF">RDWZM_003311</name>
</gene>
<sequence length="172" mass="19815">MNQSHSGGYEYGGPRGGHAKPCRACTDFKSWYQTNKTNSTLNDKSVLKTNNNSSSSIHSKECPLDKDELGRNSWSLFHTMAAYYPEKPSNEDKVVMNNFIQAIARFYPCESCAIDFRRDIKDDPPEMNSRVKLSYWWCRIHNKVNRKLGKPEFDCSKIDERWLDGWKDGSCG</sequence>
<keyword evidence="6" id="KW-0496">Mitochondrion</keyword>
<dbReference type="Gene3D" id="1.20.120.310">
    <property type="entry name" value="ERV/ALR sulfhydryl oxidase domain"/>
    <property type="match status" value="1"/>
</dbReference>
<dbReference type="OMA" id="TWMCEAH"/>
<dbReference type="InterPro" id="IPR017905">
    <property type="entry name" value="ERV/ALR_sulphydryl_oxidase"/>
</dbReference>
<evidence type="ECO:0000256" key="9">
    <source>
        <dbReference type="RuleBase" id="RU371123"/>
    </source>
</evidence>
<name>A0A9Q0RSF3_BLOTA</name>
<dbReference type="FunFam" id="1.20.120.310:FF:000003">
    <property type="entry name" value="Sulfhydryl oxidase"/>
    <property type="match status" value="1"/>
</dbReference>
<dbReference type="Proteomes" id="UP001142055">
    <property type="component" value="Chromosome 1"/>
</dbReference>
<dbReference type="PANTHER" id="PTHR12645">
    <property type="entry name" value="ALR/ERV"/>
    <property type="match status" value="1"/>
</dbReference>
<evidence type="ECO:0000256" key="10">
    <source>
        <dbReference type="SAM" id="MobiDB-lite"/>
    </source>
</evidence>
<dbReference type="Pfam" id="PF04777">
    <property type="entry name" value="Evr1_Alr"/>
    <property type="match status" value="1"/>
</dbReference>
<proteinExistence type="predicted"/>
<dbReference type="GO" id="GO:0005758">
    <property type="term" value="C:mitochondrial intermembrane space"/>
    <property type="evidence" value="ECO:0007669"/>
    <property type="project" value="UniProtKB-SubCell"/>
</dbReference>
<keyword evidence="5 9" id="KW-0560">Oxidoreductase</keyword>
<feature type="compositionally biased region" description="Polar residues" evidence="10">
    <location>
        <begin position="43"/>
        <end position="57"/>
    </location>
</feature>
<evidence type="ECO:0000256" key="7">
    <source>
        <dbReference type="ARBA" id="ARBA00023157"/>
    </source>
</evidence>
<comment type="caution">
    <text evidence="12">The sequence shown here is derived from an EMBL/GenBank/DDBJ whole genome shotgun (WGS) entry which is preliminary data.</text>
</comment>
<evidence type="ECO:0000256" key="2">
    <source>
        <dbReference type="ARBA" id="ARBA00004569"/>
    </source>
</evidence>
<dbReference type="SUPFAM" id="SSF69000">
    <property type="entry name" value="FAD-dependent thiol oxidase"/>
    <property type="match status" value="1"/>
</dbReference>
<keyword evidence="13" id="KW-1185">Reference proteome</keyword>
<evidence type="ECO:0000259" key="11">
    <source>
        <dbReference type="PROSITE" id="PS51324"/>
    </source>
</evidence>
<dbReference type="InterPro" id="IPR039799">
    <property type="entry name" value="ALR/ERV"/>
</dbReference>
<keyword evidence="7" id="KW-1015">Disulfide bond</keyword>
<comment type="cofactor">
    <cofactor evidence="1 9">
        <name>FAD</name>
        <dbReference type="ChEBI" id="CHEBI:57692"/>
    </cofactor>
</comment>
<feature type="domain" description="ERV/ALR sulfhydryl oxidase" evidence="11">
    <location>
        <begin position="62"/>
        <end position="162"/>
    </location>
</feature>
<evidence type="ECO:0000256" key="1">
    <source>
        <dbReference type="ARBA" id="ARBA00001974"/>
    </source>
</evidence>
<dbReference type="PROSITE" id="PS51324">
    <property type="entry name" value="ERV_ALR"/>
    <property type="match status" value="1"/>
</dbReference>
<dbReference type="AlphaFoldDB" id="A0A9Q0RSF3"/>
<feature type="region of interest" description="Disordered" evidence="10">
    <location>
        <begin position="43"/>
        <end position="63"/>
    </location>
</feature>
<evidence type="ECO:0000313" key="12">
    <source>
        <dbReference type="EMBL" id="KAJ6224766.1"/>
    </source>
</evidence>
<evidence type="ECO:0000313" key="13">
    <source>
        <dbReference type="Proteomes" id="UP001142055"/>
    </source>
</evidence>
<dbReference type="GO" id="GO:0050660">
    <property type="term" value="F:flavin adenine dinucleotide binding"/>
    <property type="evidence" value="ECO:0007669"/>
    <property type="project" value="TreeGrafter"/>
</dbReference>
<dbReference type="OrthoDB" id="17199at2759"/>
<evidence type="ECO:0000256" key="6">
    <source>
        <dbReference type="ARBA" id="ARBA00023128"/>
    </source>
</evidence>
<evidence type="ECO:0000256" key="8">
    <source>
        <dbReference type="ARBA" id="ARBA00048864"/>
    </source>
</evidence>
<comment type="catalytic activity">
    <reaction evidence="8 9">
        <text>2 R'C(R)SH + O2 = R'C(R)S-S(R)CR' + H2O2</text>
        <dbReference type="Rhea" id="RHEA:17357"/>
        <dbReference type="ChEBI" id="CHEBI:15379"/>
        <dbReference type="ChEBI" id="CHEBI:16240"/>
        <dbReference type="ChEBI" id="CHEBI:16520"/>
        <dbReference type="ChEBI" id="CHEBI:17412"/>
        <dbReference type="EC" id="1.8.3.2"/>
    </reaction>
</comment>
<dbReference type="InterPro" id="IPR036774">
    <property type="entry name" value="ERV/ALR_sulphydryl_oxid_sf"/>
</dbReference>
<evidence type="ECO:0000256" key="3">
    <source>
        <dbReference type="ARBA" id="ARBA00022630"/>
    </source>
</evidence>
<evidence type="ECO:0000256" key="5">
    <source>
        <dbReference type="ARBA" id="ARBA00023002"/>
    </source>
</evidence>
<evidence type="ECO:0000256" key="4">
    <source>
        <dbReference type="ARBA" id="ARBA00022827"/>
    </source>
</evidence>
<accession>A0A9Q0RSF3</accession>
<dbReference type="PANTHER" id="PTHR12645:SF0">
    <property type="entry name" value="FAD-LINKED SULFHYDRYL OXIDASE ALR"/>
    <property type="match status" value="1"/>
</dbReference>
<keyword evidence="4 9" id="KW-0274">FAD</keyword>
<reference evidence="12" key="1">
    <citation type="submission" date="2022-12" db="EMBL/GenBank/DDBJ databases">
        <title>Genome assemblies of Blomia tropicalis.</title>
        <authorList>
            <person name="Cui Y."/>
        </authorList>
    </citation>
    <scope>NUCLEOTIDE SEQUENCE</scope>
    <source>
        <tissue evidence="12">Adult mites</tissue>
    </source>
</reference>
<protein>
    <recommendedName>
        <fullName evidence="9">Sulfhydryl oxidase</fullName>
        <ecNumber evidence="9">1.8.3.2</ecNumber>
    </recommendedName>
</protein>
<dbReference type="GO" id="GO:0016971">
    <property type="term" value="F:flavin-dependent sulfhydryl oxidase activity"/>
    <property type="evidence" value="ECO:0007669"/>
    <property type="project" value="InterPro"/>
</dbReference>
<comment type="subcellular location">
    <subcellularLocation>
        <location evidence="2">Mitochondrion intermembrane space</location>
    </subcellularLocation>
</comment>
<keyword evidence="3 9" id="KW-0285">Flavoprotein</keyword>
<organism evidence="12 13">
    <name type="scientific">Blomia tropicalis</name>
    <name type="common">Mite</name>
    <dbReference type="NCBI Taxonomy" id="40697"/>
    <lineage>
        <taxon>Eukaryota</taxon>
        <taxon>Metazoa</taxon>
        <taxon>Ecdysozoa</taxon>
        <taxon>Arthropoda</taxon>
        <taxon>Chelicerata</taxon>
        <taxon>Arachnida</taxon>
        <taxon>Acari</taxon>
        <taxon>Acariformes</taxon>
        <taxon>Sarcoptiformes</taxon>
        <taxon>Astigmata</taxon>
        <taxon>Glycyphagoidea</taxon>
        <taxon>Echimyopodidae</taxon>
        <taxon>Blomia</taxon>
    </lineage>
</organism>
<dbReference type="EC" id="1.8.3.2" evidence="9"/>